<gene>
    <name evidence="2" type="ORF">DI270_019275</name>
</gene>
<evidence type="ECO:0000313" key="2">
    <source>
        <dbReference type="EMBL" id="RGA03392.1"/>
    </source>
</evidence>
<proteinExistence type="predicted"/>
<feature type="region of interest" description="Disordered" evidence="1">
    <location>
        <begin position="197"/>
        <end position="339"/>
    </location>
</feature>
<sequence>MSDFHPETRTYAGGSGQPQGTLRQEETARETALRGTTQQGVTQGNGQQGTTQQVRETAQQTAQQAKEAAGEVAATAKDQVRTVAQEARDQTRHVVHQLRRRTDEQAWQQSRRAAGAIRQWTDQLESAADGVTPDSPMRDVVRQVTDRGRRTADYLETEGLTGAVRDVQDFARRRPGLFLAGALVAGFLAGRAVKAVATAEDPAETDDARRFGSGTAYGSAPDHGRGTAYAPGSPSPVRYGDGNGLTGESVTGSTGTGGPGTGAASPSYGTGTGSGNGTGYETGARYPAGEFRDGRTDGYTNGRTDGYTNGRGEGYADGDGNGRGHSGGFPGGLPGGEPR</sequence>
<evidence type="ECO:0000256" key="1">
    <source>
        <dbReference type="SAM" id="MobiDB-lite"/>
    </source>
</evidence>
<feature type="compositionally biased region" description="Basic and acidic residues" evidence="1">
    <location>
        <begin position="23"/>
        <end position="32"/>
    </location>
</feature>
<feature type="compositionally biased region" description="Gly residues" evidence="1">
    <location>
        <begin position="309"/>
        <end position="339"/>
    </location>
</feature>
<organism evidence="2 3">
    <name type="scientific">Microbispora triticiradicis</name>
    <dbReference type="NCBI Taxonomy" id="2200763"/>
    <lineage>
        <taxon>Bacteria</taxon>
        <taxon>Bacillati</taxon>
        <taxon>Actinomycetota</taxon>
        <taxon>Actinomycetes</taxon>
        <taxon>Streptosporangiales</taxon>
        <taxon>Streptosporangiaceae</taxon>
        <taxon>Microbispora</taxon>
    </lineage>
</organism>
<accession>A0ABX9LHR1</accession>
<dbReference type="Proteomes" id="UP000262538">
    <property type="component" value="Unassembled WGS sequence"/>
</dbReference>
<feature type="compositionally biased region" description="Polar residues" evidence="1">
    <location>
        <begin position="298"/>
        <end position="307"/>
    </location>
</feature>
<dbReference type="EMBL" id="QFZU02000082">
    <property type="protein sequence ID" value="RGA03392.1"/>
    <property type="molecule type" value="Genomic_DNA"/>
</dbReference>
<feature type="region of interest" description="Disordered" evidence="1">
    <location>
        <begin position="1"/>
        <end position="80"/>
    </location>
</feature>
<evidence type="ECO:0000313" key="3">
    <source>
        <dbReference type="Proteomes" id="UP000262538"/>
    </source>
</evidence>
<protein>
    <recommendedName>
        <fullName evidence="4">DUF3618 domain-containing protein</fullName>
    </recommendedName>
</protein>
<comment type="caution">
    <text evidence="2">The sequence shown here is derived from an EMBL/GenBank/DDBJ whole genome shotgun (WGS) entry which is preliminary data.</text>
</comment>
<keyword evidence="3" id="KW-1185">Reference proteome</keyword>
<evidence type="ECO:0008006" key="4">
    <source>
        <dbReference type="Google" id="ProtNLM"/>
    </source>
</evidence>
<feature type="compositionally biased region" description="Gly residues" evidence="1">
    <location>
        <begin position="270"/>
        <end position="280"/>
    </location>
</feature>
<name>A0ABX9LHR1_9ACTN</name>
<feature type="compositionally biased region" description="Low complexity" evidence="1">
    <location>
        <begin position="35"/>
        <end position="77"/>
    </location>
</feature>
<reference evidence="2 3" key="1">
    <citation type="submission" date="2018-08" db="EMBL/GenBank/DDBJ databases">
        <title>Microbispora. triticiradicis sp. nov., a novel actinomycete isolated from the root of wheat (Triticum aestivum L.)).</title>
        <authorList>
            <person name="Han C."/>
        </authorList>
    </citation>
    <scope>NUCLEOTIDE SEQUENCE [LARGE SCALE GENOMIC DNA]</scope>
    <source>
        <strain evidence="2 3">NEAU-HRDPA2-9</strain>
    </source>
</reference>
<dbReference type="RefSeq" id="WP_117408153.1">
    <property type="nucleotide sequence ID" value="NZ_QFZU02000082.1"/>
</dbReference>